<dbReference type="PANTHER" id="PTHR48100">
    <property type="entry name" value="BROAD-SPECIFICITY PHOSPHATASE YOR283W-RELATED"/>
    <property type="match status" value="1"/>
</dbReference>
<gene>
    <name evidence="3" type="ORF">A605_13210</name>
</gene>
<proteinExistence type="predicted"/>
<feature type="binding site" evidence="1">
    <location>
        <begin position="9"/>
        <end position="16"/>
    </location>
    <ligand>
        <name>substrate</name>
    </ligand>
</feature>
<dbReference type="RefSeq" id="WP_015402052.1">
    <property type="nucleotide sequence ID" value="NC_020302.1"/>
</dbReference>
<feature type="site" description="Transition state stabilizer" evidence="2">
    <location>
        <position position="175"/>
    </location>
</feature>
<dbReference type="GO" id="GO:0016791">
    <property type="term" value="F:phosphatase activity"/>
    <property type="evidence" value="ECO:0007669"/>
    <property type="project" value="TreeGrafter"/>
</dbReference>
<dbReference type="InterPro" id="IPR050275">
    <property type="entry name" value="PGM_Phosphatase"/>
</dbReference>
<evidence type="ECO:0000313" key="4">
    <source>
        <dbReference type="Proteomes" id="UP000011723"/>
    </source>
</evidence>
<evidence type="ECO:0000256" key="2">
    <source>
        <dbReference type="PIRSR" id="PIRSR613078-3"/>
    </source>
</evidence>
<dbReference type="EMBL" id="CP003697">
    <property type="protein sequence ID" value="AGF73638.1"/>
    <property type="molecule type" value="Genomic_DNA"/>
</dbReference>
<organism evidence="3 4">
    <name type="scientific">Corynebacterium halotolerans YIM 70093 = DSM 44683</name>
    <dbReference type="NCBI Taxonomy" id="1121362"/>
    <lineage>
        <taxon>Bacteria</taxon>
        <taxon>Bacillati</taxon>
        <taxon>Actinomycetota</taxon>
        <taxon>Actinomycetes</taxon>
        <taxon>Mycobacteriales</taxon>
        <taxon>Corynebacteriaceae</taxon>
        <taxon>Corynebacterium</taxon>
    </lineage>
</organism>
<dbReference type="eggNOG" id="COG0406">
    <property type="taxonomic scope" value="Bacteria"/>
</dbReference>
<dbReference type="AlphaFoldDB" id="M1NQI1"/>
<evidence type="ECO:0000313" key="3">
    <source>
        <dbReference type="EMBL" id="AGF73638.1"/>
    </source>
</evidence>
<accession>M1NQI1</accession>
<dbReference type="InterPro" id="IPR029033">
    <property type="entry name" value="His_PPase_superfam"/>
</dbReference>
<keyword evidence="4" id="KW-1185">Reference proteome</keyword>
<dbReference type="CDD" id="cd07067">
    <property type="entry name" value="HP_PGM_like"/>
    <property type="match status" value="1"/>
</dbReference>
<dbReference type="SMART" id="SM00855">
    <property type="entry name" value="PGAM"/>
    <property type="match status" value="1"/>
</dbReference>
<dbReference type="SUPFAM" id="SSF53254">
    <property type="entry name" value="Phosphoglycerate mutase-like"/>
    <property type="match status" value="1"/>
</dbReference>
<protein>
    <submittedName>
        <fullName evidence="3">Phosphoglycerate mutase</fullName>
    </submittedName>
</protein>
<name>M1NQI1_9CORY</name>
<dbReference type="Proteomes" id="UP000011723">
    <property type="component" value="Chromosome"/>
</dbReference>
<reference evidence="3 4" key="1">
    <citation type="journal article" date="2012" name="Stand. Genomic Sci.">
        <title>Genome sequence of the halotolerant bacterium Corynebacterium halotolerans type strain YIM 70093(T) (= DSM 44683(T)).</title>
        <authorList>
            <person name="Ruckert C."/>
            <person name="Albersmeier A."/>
            <person name="Al-Dilaimi A."/>
            <person name="Niehaus K."/>
            <person name="Szczepanowski R."/>
            <person name="Kalinowski J."/>
        </authorList>
    </citation>
    <scope>NUCLEOTIDE SEQUENCE [LARGE SCALE GENOMIC DNA]</scope>
    <source>
        <strain evidence="3">YIM 70093</strain>
    </source>
</reference>
<dbReference type="Pfam" id="PF00300">
    <property type="entry name" value="His_Phos_1"/>
    <property type="match status" value="1"/>
</dbReference>
<dbReference type="OrthoDB" id="9793115at2"/>
<dbReference type="STRING" id="1121362.A605_13210"/>
<dbReference type="PATRIC" id="fig|1121362.3.peg.2686"/>
<dbReference type="KEGG" id="chn:A605_13210"/>
<dbReference type="Gene3D" id="3.40.50.1240">
    <property type="entry name" value="Phosphoglycerate mutase-like"/>
    <property type="match status" value="1"/>
</dbReference>
<dbReference type="InterPro" id="IPR013078">
    <property type="entry name" value="His_Pase_superF_clade-1"/>
</dbReference>
<evidence type="ECO:0000256" key="1">
    <source>
        <dbReference type="PIRSR" id="PIRSR613078-2"/>
    </source>
</evidence>
<dbReference type="PANTHER" id="PTHR48100:SF1">
    <property type="entry name" value="HISTIDINE PHOSPHATASE FAMILY PROTEIN-RELATED"/>
    <property type="match status" value="1"/>
</dbReference>
<dbReference type="GO" id="GO:0005737">
    <property type="term" value="C:cytoplasm"/>
    <property type="evidence" value="ECO:0007669"/>
    <property type="project" value="TreeGrafter"/>
</dbReference>
<sequence>MTGRLILLRHGQTYSNVARKLDTRPPGAELTDRGRAQAWNVGDELVEYCRAGNSTAGRLAAVVCSTALRAEQTAWLAMQAFEETAGLPEHSMRIDVRTGIHEIFAGDYEMHNDEDAHRDYTATLRGWFEGDEDARLPGGETLADLLGRYRPVLEDLVAEHLSDPEEENDVVVVSHGAAIRTIATHAAGVDPDFAFAGYLGNCRFIVLEPGGREFGKWELLRWADLEHQL</sequence>
<dbReference type="HOGENOM" id="CLU_033323_9_5_11"/>